<reference evidence="2" key="1">
    <citation type="journal article" date="2019" name="Int. J. Syst. Evol. Microbiol.">
        <title>The Global Catalogue of Microorganisms (GCM) 10K type strain sequencing project: providing services to taxonomists for standard genome sequencing and annotation.</title>
        <authorList>
            <consortium name="The Broad Institute Genomics Platform"/>
            <consortium name="The Broad Institute Genome Sequencing Center for Infectious Disease"/>
            <person name="Wu L."/>
            <person name="Ma J."/>
        </authorList>
    </citation>
    <scope>NUCLEOTIDE SEQUENCE [LARGE SCALE GENOMIC DNA]</scope>
    <source>
        <strain evidence="2">CGMCC 1.10131</strain>
    </source>
</reference>
<dbReference type="InterPro" id="IPR023381">
    <property type="entry name" value="YP001051499.1-like_dom_sf"/>
</dbReference>
<dbReference type="EMBL" id="BMDY01000024">
    <property type="protein sequence ID" value="GGB17322.1"/>
    <property type="molecule type" value="Genomic_DNA"/>
</dbReference>
<gene>
    <name evidence="1" type="ORF">GCM10007414_33420</name>
</gene>
<dbReference type="InterPro" id="IPR007338">
    <property type="entry name" value="DUF416"/>
</dbReference>
<dbReference type="RefSeq" id="WP_055733923.1">
    <property type="nucleotide sequence ID" value="NZ_BMDY01000024.1"/>
</dbReference>
<evidence type="ECO:0000313" key="1">
    <source>
        <dbReference type="EMBL" id="GGB17322.1"/>
    </source>
</evidence>
<accession>A0ABQ1I4Z7</accession>
<dbReference type="Pfam" id="PF04222">
    <property type="entry name" value="DUF416"/>
    <property type="match status" value="1"/>
</dbReference>
<comment type="caution">
    <text evidence="1">The sequence shown here is derived from an EMBL/GenBank/DDBJ whole genome shotgun (WGS) entry which is preliminary data.</text>
</comment>
<dbReference type="Proteomes" id="UP000651977">
    <property type="component" value="Unassembled WGS sequence"/>
</dbReference>
<proteinExistence type="predicted"/>
<name>A0ABQ1I4Z7_9ALTE</name>
<sequence>MLTPCDTERLTRLSSQQQSLYCLGLLQRMTPNYLLFCQAVELEHDAAFNKLLALFWEGVMHPKTKINFSAQRERFEALIPEPQDYDMYGVYPALDCCVVVDCLFNCLLEATGEEAEQASQTSLASVLSLLELQFGEQTEQQIMDQALVIQELAFQSELLDHIEQLDGSKTSLQALKTLAINQGVSNLGISLDSDNE</sequence>
<dbReference type="Gene3D" id="1.20.1590.10">
    <property type="entry name" value="YP_001051499.1 domain like"/>
    <property type="match status" value="1"/>
</dbReference>
<keyword evidence="2" id="KW-1185">Reference proteome</keyword>
<evidence type="ECO:0008006" key="3">
    <source>
        <dbReference type="Google" id="ProtNLM"/>
    </source>
</evidence>
<organism evidence="1 2">
    <name type="scientific">Agarivorans gilvus</name>
    <dbReference type="NCBI Taxonomy" id="680279"/>
    <lineage>
        <taxon>Bacteria</taxon>
        <taxon>Pseudomonadati</taxon>
        <taxon>Pseudomonadota</taxon>
        <taxon>Gammaproteobacteria</taxon>
        <taxon>Alteromonadales</taxon>
        <taxon>Alteromonadaceae</taxon>
        <taxon>Agarivorans</taxon>
    </lineage>
</organism>
<protein>
    <recommendedName>
        <fullName evidence="3">DUF416 domain-containing protein</fullName>
    </recommendedName>
</protein>
<evidence type="ECO:0000313" key="2">
    <source>
        <dbReference type="Proteomes" id="UP000651977"/>
    </source>
</evidence>